<accession>A0ABC8QKA1</accession>
<feature type="domain" description="Tyr recombinase" evidence="3">
    <location>
        <begin position="168"/>
        <end position="313"/>
    </location>
</feature>
<keyword evidence="2" id="KW-0233">DNA recombination</keyword>
<proteinExistence type="inferred from homology"/>
<sequence>MSKKQKFFTTVLHGKKRQTVLSSHLKYTAFLKENGSMADVESLIKHFIINDKTPSYCFAVLISLVRWLRHKNPDYKLPVTKSKVYSSFKMYNKLLTNYGKELYDDTGQRIDWRHWPELETMTRVNLGGGRDKTIKPQNADKLLTFCKDIAEAFWRDDNGRFSKYTPRIEAARIIFYLLNTGFRINELLSLRKHHIAQVLTEGKTTIIGKNGLNNVLYFGRDVQNDIARYLTIPELEQELELNNRAFIYNYQALRRAYRKIYKDTVGEEPPVGCRFHSLRAVFANSGWSIDKTNTQTALRHYSPKMTAYYVKKQRPSDQVFQLLEKIEAKNKAIKSE</sequence>
<comment type="caution">
    <text evidence="4">The sequence shown here is derived from an EMBL/GenBank/DDBJ whole genome shotgun (WGS) entry which is preliminary data.</text>
</comment>
<dbReference type="EMBL" id="CAUOPR010000001">
    <property type="protein sequence ID" value="CAJ2002146.1"/>
    <property type="molecule type" value="Genomic_DNA"/>
</dbReference>
<comment type="similarity">
    <text evidence="1">Belongs to the 'phage' integrase family.</text>
</comment>
<dbReference type="SUPFAM" id="SSF56349">
    <property type="entry name" value="DNA breaking-rejoining enzymes"/>
    <property type="match status" value="1"/>
</dbReference>
<evidence type="ECO:0000313" key="5">
    <source>
        <dbReference type="Proteomes" id="UP001642380"/>
    </source>
</evidence>
<dbReference type="InterPro" id="IPR013762">
    <property type="entry name" value="Integrase-like_cat_sf"/>
</dbReference>
<dbReference type="Gene3D" id="1.10.443.10">
    <property type="entry name" value="Intergrase catalytic core"/>
    <property type="match status" value="1"/>
</dbReference>
<evidence type="ECO:0000256" key="1">
    <source>
        <dbReference type="ARBA" id="ARBA00008857"/>
    </source>
</evidence>
<keyword evidence="5" id="KW-1185">Reference proteome</keyword>
<dbReference type="InterPro" id="IPR002104">
    <property type="entry name" value="Integrase_catalytic"/>
</dbReference>
<evidence type="ECO:0000259" key="3">
    <source>
        <dbReference type="Pfam" id="PF00589"/>
    </source>
</evidence>
<evidence type="ECO:0000256" key="2">
    <source>
        <dbReference type="ARBA" id="ARBA00023172"/>
    </source>
</evidence>
<evidence type="ECO:0000313" key="4">
    <source>
        <dbReference type="EMBL" id="CAJ2002146.1"/>
    </source>
</evidence>
<name>A0ABC8QKA1_9VIRU</name>
<dbReference type="CDD" id="cd00397">
    <property type="entry name" value="DNA_BRE_C"/>
    <property type="match status" value="1"/>
</dbReference>
<gene>
    <name evidence="4" type="ORF">CCFV1_ORF100</name>
</gene>
<organism evidence="4 5">
    <name type="scientific">Cotesia congregata filamentous virus 1</name>
    <dbReference type="NCBI Taxonomy" id="3064291"/>
    <lineage>
        <taxon>Viruses</taxon>
        <taxon>Viruses incertae sedis</taxon>
        <taxon>Naldaviricetes</taxon>
        <taxon>Lefavirales</taxon>
        <taxon>Filamentoviridae</taxon>
        <taxon>Betafilamentovirus</taxon>
        <taxon>Betafilamentovirus cocongregatae</taxon>
    </lineage>
</organism>
<reference evidence="4 5" key="1">
    <citation type="submission" date="2024-01" db="EMBL/GenBank/DDBJ databases">
        <authorList>
            <person name="Guinet B."/>
        </authorList>
    </citation>
    <scope>NUCLEOTIDE SEQUENCE [LARGE SCALE GENOMIC DNA]</scope>
</reference>
<dbReference type="InterPro" id="IPR011010">
    <property type="entry name" value="DNA_brk_join_enz"/>
</dbReference>
<dbReference type="Proteomes" id="UP001642380">
    <property type="component" value="Unassembled WGS sequence"/>
</dbReference>
<protein>
    <submittedName>
        <fullName evidence="4">Integrase</fullName>
    </submittedName>
</protein>
<dbReference type="Pfam" id="PF00589">
    <property type="entry name" value="Phage_integrase"/>
    <property type="match status" value="1"/>
</dbReference>
<dbReference type="GO" id="GO:0006310">
    <property type="term" value="P:DNA recombination"/>
    <property type="evidence" value="ECO:0007669"/>
    <property type="project" value="UniProtKB-KW"/>
</dbReference>